<dbReference type="eggNOG" id="COG1629">
    <property type="taxonomic scope" value="Bacteria"/>
</dbReference>
<feature type="domain" description="Outer membrane protein beta-barrel" evidence="12">
    <location>
        <begin position="374"/>
        <end position="783"/>
    </location>
</feature>
<feature type="region of interest" description="Disordered" evidence="9">
    <location>
        <begin position="792"/>
        <end position="812"/>
    </location>
</feature>
<evidence type="ECO:0000256" key="7">
    <source>
        <dbReference type="ARBA" id="ARBA00023237"/>
    </source>
</evidence>
<accession>W0F3N8</accession>
<comment type="subcellular location">
    <subcellularLocation>
        <location evidence="1 8">Cell outer membrane</location>
        <topology evidence="1 8">Multi-pass membrane protein</topology>
    </subcellularLocation>
</comment>
<dbReference type="KEGG" id="nso:NIASO_13705"/>
<keyword evidence="6 8" id="KW-0472">Membrane</keyword>
<evidence type="ECO:0000256" key="1">
    <source>
        <dbReference type="ARBA" id="ARBA00004571"/>
    </source>
</evidence>
<keyword evidence="3 8" id="KW-1134">Transmembrane beta strand</keyword>
<feature type="domain" description="TonB-dependent receptor plug" evidence="11">
    <location>
        <begin position="122"/>
        <end position="217"/>
    </location>
</feature>
<dbReference type="InterPro" id="IPR036942">
    <property type="entry name" value="Beta-barrel_TonB_sf"/>
</dbReference>
<feature type="chain" id="PRO_5004788590" evidence="10">
    <location>
        <begin position="19"/>
        <end position="812"/>
    </location>
</feature>
<dbReference type="SUPFAM" id="SSF49464">
    <property type="entry name" value="Carboxypeptidase regulatory domain-like"/>
    <property type="match status" value="1"/>
</dbReference>
<dbReference type="InterPro" id="IPR008969">
    <property type="entry name" value="CarboxyPept-like_regulatory"/>
</dbReference>
<dbReference type="STRING" id="929713.NIASO_13705"/>
<dbReference type="Pfam" id="PF07715">
    <property type="entry name" value="Plug"/>
    <property type="match status" value="1"/>
</dbReference>
<dbReference type="Pfam" id="PF13620">
    <property type="entry name" value="CarboxypepD_reg"/>
    <property type="match status" value="1"/>
</dbReference>
<dbReference type="Pfam" id="PF14905">
    <property type="entry name" value="OMP_b-brl_3"/>
    <property type="match status" value="1"/>
</dbReference>
<dbReference type="PANTHER" id="PTHR30069">
    <property type="entry name" value="TONB-DEPENDENT OUTER MEMBRANE RECEPTOR"/>
    <property type="match status" value="1"/>
</dbReference>
<dbReference type="InterPro" id="IPR012910">
    <property type="entry name" value="Plug_dom"/>
</dbReference>
<dbReference type="Gene3D" id="2.40.170.20">
    <property type="entry name" value="TonB-dependent receptor, beta-barrel domain"/>
    <property type="match status" value="1"/>
</dbReference>
<organism evidence="13 14">
    <name type="scientific">Niabella soli DSM 19437</name>
    <dbReference type="NCBI Taxonomy" id="929713"/>
    <lineage>
        <taxon>Bacteria</taxon>
        <taxon>Pseudomonadati</taxon>
        <taxon>Bacteroidota</taxon>
        <taxon>Chitinophagia</taxon>
        <taxon>Chitinophagales</taxon>
        <taxon>Chitinophagaceae</taxon>
        <taxon>Niabella</taxon>
    </lineage>
</organism>
<evidence type="ECO:0000256" key="2">
    <source>
        <dbReference type="ARBA" id="ARBA00022448"/>
    </source>
</evidence>
<keyword evidence="14" id="KW-1185">Reference proteome</keyword>
<keyword evidence="7 8" id="KW-0998">Cell outer membrane</keyword>
<gene>
    <name evidence="13" type="ORF">NIASO_13705</name>
</gene>
<dbReference type="SUPFAM" id="SSF56935">
    <property type="entry name" value="Porins"/>
    <property type="match status" value="1"/>
</dbReference>
<keyword evidence="13" id="KW-0675">Receptor</keyword>
<reference evidence="13 14" key="1">
    <citation type="submission" date="2013-12" db="EMBL/GenBank/DDBJ databases">
        <authorList>
            <consortium name="DOE Joint Genome Institute"/>
            <person name="Eisen J."/>
            <person name="Huntemann M."/>
            <person name="Han J."/>
            <person name="Chen A."/>
            <person name="Kyrpides N."/>
            <person name="Mavromatis K."/>
            <person name="Markowitz V."/>
            <person name="Palaniappan K."/>
            <person name="Ivanova N."/>
            <person name="Schaumberg A."/>
            <person name="Pati A."/>
            <person name="Liolios K."/>
            <person name="Nordberg H.P."/>
            <person name="Cantor M.N."/>
            <person name="Hua S.X."/>
            <person name="Woyke T."/>
        </authorList>
    </citation>
    <scope>NUCLEOTIDE SEQUENCE [LARGE SCALE GENOMIC DNA]</scope>
    <source>
        <strain evidence="14">DSM 19437</strain>
    </source>
</reference>
<evidence type="ECO:0000313" key="13">
    <source>
        <dbReference type="EMBL" id="AHF15931.1"/>
    </source>
</evidence>
<name>W0F3N8_9BACT</name>
<comment type="similarity">
    <text evidence="8">Belongs to the TonB-dependent receptor family.</text>
</comment>
<evidence type="ECO:0000256" key="10">
    <source>
        <dbReference type="SAM" id="SignalP"/>
    </source>
</evidence>
<dbReference type="GO" id="GO:0015344">
    <property type="term" value="F:siderophore uptake transmembrane transporter activity"/>
    <property type="evidence" value="ECO:0007669"/>
    <property type="project" value="TreeGrafter"/>
</dbReference>
<dbReference type="OrthoDB" id="905812at2"/>
<evidence type="ECO:0000256" key="6">
    <source>
        <dbReference type="ARBA" id="ARBA00023136"/>
    </source>
</evidence>
<evidence type="ECO:0000256" key="9">
    <source>
        <dbReference type="SAM" id="MobiDB-lite"/>
    </source>
</evidence>
<keyword evidence="5 10" id="KW-0732">Signal</keyword>
<dbReference type="EMBL" id="CP007035">
    <property type="protein sequence ID" value="AHF15931.1"/>
    <property type="molecule type" value="Genomic_DNA"/>
</dbReference>
<dbReference type="Gene3D" id="2.170.130.10">
    <property type="entry name" value="TonB-dependent receptor, plug domain"/>
    <property type="match status" value="1"/>
</dbReference>
<dbReference type="PANTHER" id="PTHR30069:SF29">
    <property type="entry name" value="HEMOGLOBIN AND HEMOGLOBIN-HAPTOGLOBIN-BINDING PROTEIN 1-RELATED"/>
    <property type="match status" value="1"/>
</dbReference>
<dbReference type="HOGENOM" id="CLU_017617_1_0_10"/>
<dbReference type="InterPro" id="IPR037066">
    <property type="entry name" value="Plug_dom_sf"/>
</dbReference>
<dbReference type="AlphaFoldDB" id="W0F3N8"/>
<dbReference type="InterPro" id="IPR041700">
    <property type="entry name" value="OMP_b-brl_3"/>
</dbReference>
<evidence type="ECO:0000259" key="12">
    <source>
        <dbReference type="Pfam" id="PF14905"/>
    </source>
</evidence>
<proteinExistence type="inferred from homology"/>
<evidence type="ECO:0000256" key="5">
    <source>
        <dbReference type="ARBA" id="ARBA00022729"/>
    </source>
</evidence>
<sequence length="812" mass="90240">MRKIILLGFSLWSVIAHAQHLSGKVTDTEHKPLEKASIALLKAADSSVIIMKATGKDGGFLFNKVPQGHYLLLASTVGYAKKYSDTITFSGEAMAVPPIILQNAGTQLAGVVVTAKRPPVEVKAGKTVVNVEASPSNAGLNVLEILAKSPGVSVDNDDNISLKGKGGVLILIDGKPTYLSGTNLAAFLKSIQASGLDQIEIMTNPPAKYDAAGNGGVINIKTKKGTVRGLNGNVNLNYGQGFYPKYNGGFNLNYRYNKVNVFGSYNGGAWEGMGSLSINRNFYKNGALTGSSDQVSPRHNRSNWHNAKLGMDYFFSKKDVVGIVVSGNSNPWKNWLTSTSNLRDVDKTINTILASEAFNSNKSKNITTNLNYKHSFDSLGKELSMDLDQGYYESKGNNTLSTRVFNPDHTQRGNTVLLNGNTPSLIKIYSGKIDYVHPFSKTMKLEAGVKSSFVNTDNNVNYLRDTSTGWYMDNQRTNHFIYKENINAAYTILTATIKKWELTAGLRLENTNAEGKQMQNDSSFKRNYTNLFPNAGVVYNVNDKNQLSMSYSRRIRRPDYEDLNPFIFFLDSLTYGQGNPYLQPEFSNNIEMSHTFNHFLTTTVNYTQTNNIITQILKQNTDKKTTFQTQENFARRRQWGLSVSANKQIKKWWNLNVYTNVFNNLYDGLYNSGTQNIPVKLNVSGFSGNLSSSFTFAKTWTTELSGWYTTSASEGLMIGRQMGAMNIDLAKQILNKNGTIKIGVRDLFRTQNFSGYSRYADVDIDVRNDRRRDARQFNISFTYKFGKNNIAPARRRTGGAGDEQSRVKSGGN</sequence>
<dbReference type="GO" id="GO:0044718">
    <property type="term" value="P:siderophore transmembrane transport"/>
    <property type="evidence" value="ECO:0007669"/>
    <property type="project" value="TreeGrafter"/>
</dbReference>
<feature type="signal peptide" evidence="10">
    <location>
        <begin position="1"/>
        <end position="18"/>
    </location>
</feature>
<dbReference type="PROSITE" id="PS52016">
    <property type="entry name" value="TONB_DEPENDENT_REC_3"/>
    <property type="match status" value="1"/>
</dbReference>
<evidence type="ECO:0000259" key="11">
    <source>
        <dbReference type="Pfam" id="PF07715"/>
    </source>
</evidence>
<dbReference type="Proteomes" id="UP000003586">
    <property type="component" value="Chromosome"/>
</dbReference>
<dbReference type="GO" id="GO:0009279">
    <property type="term" value="C:cell outer membrane"/>
    <property type="evidence" value="ECO:0007669"/>
    <property type="project" value="UniProtKB-SubCell"/>
</dbReference>
<dbReference type="Gene3D" id="2.60.40.1120">
    <property type="entry name" value="Carboxypeptidase-like, regulatory domain"/>
    <property type="match status" value="1"/>
</dbReference>
<evidence type="ECO:0000256" key="8">
    <source>
        <dbReference type="PROSITE-ProRule" id="PRU01360"/>
    </source>
</evidence>
<dbReference type="RefSeq" id="WP_008586385.1">
    <property type="nucleotide sequence ID" value="NZ_CP007035.1"/>
</dbReference>
<evidence type="ECO:0000256" key="3">
    <source>
        <dbReference type="ARBA" id="ARBA00022452"/>
    </source>
</evidence>
<keyword evidence="2 8" id="KW-0813">Transport</keyword>
<keyword evidence="4 8" id="KW-0812">Transmembrane</keyword>
<evidence type="ECO:0000313" key="14">
    <source>
        <dbReference type="Proteomes" id="UP000003586"/>
    </source>
</evidence>
<evidence type="ECO:0000256" key="4">
    <source>
        <dbReference type="ARBA" id="ARBA00022692"/>
    </source>
</evidence>
<dbReference type="InterPro" id="IPR039426">
    <property type="entry name" value="TonB-dep_rcpt-like"/>
</dbReference>
<protein>
    <submittedName>
        <fullName evidence="13">TonB-denpendent receptor</fullName>
    </submittedName>
</protein>